<organism evidence="6">
    <name type="scientific">Dissoconium aciculare CBS 342.82</name>
    <dbReference type="NCBI Taxonomy" id="1314786"/>
    <lineage>
        <taxon>Eukaryota</taxon>
        <taxon>Fungi</taxon>
        <taxon>Dikarya</taxon>
        <taxon>Ascomycota</taxon>
        <taxon>Pezizomycotina</taxon>
        <taxon>Dothideomycetes</taxon>
        <taxon>Dothideomycetidae</taxon>
        <taxon>Mycosphaerellales</taxon>
        <taxon>Dissoconiaceae</taxon>
        <taxon>Dissoconium</taxon>
    </lineage>
</organism>
<name>A0A6J3LQN7_9PEZI</name>
<feature type="region of interest" description="Disordered" evidence="2">
    <location>
        <begin position="172"/>
        <end position="247"/>
    </location>
</feature>
<accession>A0A6J3LQN7</accession>
<protein>
    <recommendedName>
        <fullName evidence="4">Zn(2)-C6 fungal-type domain-containing protein</fullName>
    </recommendedName>
</protein>
<proteinExistence type="predicted"/>
<gene>
    <name evidence="6" type="ORF">K489DRAFT_129336</name>
</gene>
<dbReference type="PROSITE" id="PS00463">
    <property type="entry name" value="ZN2_CY6_FUNGAL_1"/>
    <property type="match status" value="1"/>
</dbReference>
<evidence type="ECO:0000256" key="1">
    <source>
        <dbReference type="ARBA" id="ARBA00023242"/>
    </source>
</evidence>
<dbReference type="GeneID" id="54356832"/>
<reference evidence="6" key="2">
    <citation type="submission" date="2020-04" db="EMBL/GenBank/DDBJ databases">
        <authorList>
            <consortium name="NCBI Genome Project"/>
        </authorList>
    </citation>
    <scope>NUCLEOTIDE SEQUENCE</scope>
    <source>
        <strain evidence="6">CBS 342.82</strain>
    </source>
</reference>
<keyword evidence="3" id="KW-1133">Transmembrane helix</keyword>
<feature type="region of interest" description="Disordered" evidence="2">
    <location>
        <begin position="72"/>
        <end position="92"/>
    </location>
</feature>
<dbReference type="AlphaFoldDB" id="A0A6J3LQN7"/>
<feature type="compositionally biased region" description="Polar residues" evidence="2">
    <location>
        <begin position="72"/>
        <end position="89"/>
    </location>
</feature>
<dbReference type="GO" id="GO:0000981">
    <property type="term" value="F:DNA-binding transcription factor activity, RNA polymerase II-specific"/>
    <property type="evidence" value="ECO:0007669"/>
    <property type="project" value="InterPro"/>
</dbReference>
<feature type="region of interest" description="Disordered" evidence="2">
    <location>
        <begin position="1"/>
        <end position="23"/>
    </location>
</feature>
<evidence type="ECO:0000259" key="4">
    <source>
        <dbReference type="PROSITE" id="PS50048"/>
    </source>
</evidence>
<dbReference type="PROSITE" id="PS50048">
    <property type="entry name" value="ZN2_CY6_FUNGAL_2"/>
    <property type="match status" value="1"/>
</dbReference>
<feature type="domain" description="Zn(2)-C6 fungal-type" evidence="4">
    <location>
        <begin position="21"/>
        <end position="55"/>
    </location>
</feature>
<keyword evidence="3" id="KW-0472">Membrane</keyword>
<keyword evidence="1" id="KW-0539">Nucleus</keyword>
<dbReference type="CDD" id="cd00067">
    <property type="entry name" value="GAL4"/>
    <property type="match status" value="1"/>
</dbReference>
<keyword evidence="5" id="KW-1185">Reference proteome</keyword>
<keyword evidence="3" id="KW-0812">Transmembrane</keyword>
<dbReference type="Pfam" id="PF00172">
    <property type="entry name" value="Zn_clus"/>
    <property type="match status" value="1"/>
</dbReference>
<dbReference type="RefSeq" id="XP_033455191.1">
    <property type="nucleotide sequence ID" value="XM_033599033.1"/>
</dbReference>
<evidence type="ECO:0000313" key="6">
    <source>
        <dbReference type="RefSeq" id="XP_033455191.1"/>
    </source>
</evidence>
<reference evidence="6" key="3">
    <citation type="submission" date="2025-08" db="UniProtKB">
        <authorList>
            <consortium name="RefSeq"/>
        </authorList>
    </citation>
    <scope>IDENTIFICATION</scope>
    <source>
        <strain evidence="6">CBS 342.82</strain>
    </source>
</reference>
<dbReference type="InterPro" id="IPR036864">
    <property type="entry name" value="Zn2-C6_fun-type_DNA-bd_sf"/>
</dbReference>
<evidence type="ECO:0000256" key="3">
    <source>
        <dbReference type="SAM" id="Phobius"/>
    </source>
</evidence>
<dbReference type="SUPFAM" id="SSF57701">
    <property type="entry name" value="Zn2/Cys6 DNA-binding domain"/>
    <property type="match status" value="1"/>
</dbReference>
<evidence type="ECO:0000313" key="5">
    <source>
        <dbReference type="Proteomes" id="UP000504637"/>
    </source>
</evidence>
<dbReference type="Gene3D" id="4.10.240.10">
    <property type="entry name" value="Zn(2)-C6 fungal-type DNA-binding domain"/>
    <property type="match status" value="1"/>
</dbReference>
<dbReference type="InterPro" id="IPR001138">
    <property type="entry name" value="Zn2Cys6_DnaBD"/>
</dbReference>
<sequence length="537" mass="59006">MDSAAAFDSMAHSAHPPTRQSCDRCHRQKLRCRRASSKTLDACERCHRKGVECLYSTSLPKGRPSVYRLNENQQAARRQVPESTSSSLPTYPALSELNPVHISPESLVMPMVQPQHNQSFGDPNLDWGLQNNCMSLSIPMHKYTDACMQIWQDAPGIGERMIGLTPDPALTSNIDPLLEAPTFQPPHPISEIAERPPAEESDDNASSNFSRDEIFSEAEEADEADENEHPTDKHSRKRRNCSQGNMSFTADQSSFRLNVLDLSRLSTQLSQLLGSSRGFLSEVTEVSPSSGVDCSAEQARTAIRAVFTSVNAWLTQGSVDLDPALLTQANSGPSSPSDLLPHIFSASNQAMKILHQLREDIMTPKTSSAQSTASSSGRQNSISSCYTQPAFSNANSSIESLGPSSGDSSSRSYGVIHQLVVVCLTLLLNMHIVILIALQRGADALCEREDNNSTRSDQLSDKVSQPIDCEGQMHLQLVSLVQMCSYFIQREDQGLDMLVLNGLSSYVTESLQTDVCKLRVELKQRLEQLRARLGIVI</sequence>
<reference evidence="6" key="1">
    <citation type="submission" date="2020-01" db="EMBL/GenBank/DDBJ databases">
        <authorList>
            <consortium name="DOE Joint Genome Institute"/>
            <person name="Haridas S."/>
            <person name="Albert R."/>
            <person name="Binder M."/>
            <person name="Bloem J."/>
            <person name="Labutti K."/>
            <person name="Salamov A."/>
            <person name="Andreopoulos B."/>
            <person name="Baker S.E."/>
            <person name="Barry K."/>
            <person name="Bills G."/>
            <person name="Bluhm B.H."/>
            <person name="Cannon C."/>
            <person name="Castanera R."/>
            <person name="Culley D.E."/>
            <person name="Daum C."/>
            <person name="Ezra D."/>
            <person name="Gonzalez J.B."/>
            <person name="Henrissat B."/>
            <person name="Kuo A."/>
            <person name="Liang C."/>
            <person name="Lipzen A."/>
            <person name="Lutzoni F."/>
            <person name="Magnuson J."/>
            <person name="Mondo S."/>
            <person name="Nolan M."/>
            <person name="Ohm R."/>
            <person name="Pangilinan J."/>
            <person name="Park H.-J."/>
            <person name="Ramirez L."/>
            <person name="Alfaro M."/>
            <person name="Sun H."/>
            <person name="Tritt A."/>
            <person name="Yoshinaga Y."/>
            <person name="Zwiers L.-H."/>
            <person name="Turgeon B.G."/>
            <person name="Goodwin S.B."/>
            <person name="Spatafora J.W."/>
            <person name="Crous P.W."/>
            <person name="Grigoriev I.V."/>
        </authorList>
    </citation>
    <scope>NUCLEOTIDE SEQUENCE</scope>
    <source>
        <strain evidence="6">CBS 342.82</strain>
    </source>
</reference>
<dbReference type="Proteomes" id="UP000504637">
    <property type="component" value="Unplaced"/>
</dbReference>
<dbReference type="GO" id="GO:0008270">
    <property type="term" value="F:zinc ion binding"/>
    <property type="evidence" value="ECO:0007669"/>
    <property type="project" value="InterPro"/>
</dbReference>
<dbReference type="OrthoDB" id="3946756at2759"/>
<evidence type="ECO:0000256" key="2">
    <source>
        <dbReference type="SAM" id="MobiDB-lite"/>
    </source>
</evidence>
<feature type="compositionally biased region" description="Acidic residues" evidence="2">
    <location>
        <begin position="215"/>
        <end position="226"/>
    </location>
</feature>
<feature type="transmembrane region" description="Helical" evidence="3">
    <location>
        <begin position="415"/>
        <end position="438"/>
    </location>
</feature>
<dbReference type="SMART" id="SM00066">
    <property type="entry name" value="GAL4"/>
    <property type="match status" value="1"/>
</dbReference>